<sequence>MKVKIFSDLSRTKIKLSGKIKEPIFNELEKTVNDWFGDSPEIKIHKIEQTVCPGSFLGEPEKLVITIFYEA</sequence>
<dbReference type="EMBL" id="BMYR01000002">
    <property type="protein sequence ID" value="GGW52703.1"/>
    <property type="molecule type" value="Genomic_DNA"/>
</dbReference>
<gene>
    <name evidence="1" type="ORF">GCM10008111_05960</name>
</gene>
<keyword evidence="2" id="KW-1185">Reference proteome</keyword>
<organism evidence="1 2">
    <name type="scientific">Alishewanella tabrizica</name>
    <dbReference type="NCBI Taxonomy" id="671278"/>
    <lineage>
        <taxon>Bacteria</taxon>
        <taxon>Pseudomonadati</taxon>
        <taxon>Pseudomonadota</taxon>
        <taxon>Gammaproteobacteria</taxon>
        <taxon>Alteromonadales</taxon>
        <taxon>Alteromonadaceae</taxon>
        <taxon>Alishewanella</taxon>
    </lineage>
</organism>
<dbReference type="RefSeq" id="WP_189480359.1">
    <property type="nucleotide sequence ID" value="NZ_BMYR01000002.1"/>
</dbReference>
<evidence type="ECO:0000313" key="2">
    <source>
        <dbReference type="Proteomes" id="UP000634667"/>
    </source>
</evidence>
<dbReference type="Proteomes" id="UP000634667">
    <property type="component" value="Unassembled WGS sequence"/>
</dbReference>
<evidence type="ECO:0000313" key="1">
    <source>
        <dbReference type="EMBL" id="GGW52703.1"/>
    </source>
</evidence>
<reference evidence="2" key="1">
    <citation type="journal article" date="2019" name="Int. J. Syst. Evol. Microbiol.">
        <title>The Global Catalogue of Microorganisms (GCM) 10K type strain sequencing project: providing services to taxonomists for standard genome sequencing and annotation.</title>
        <authorList>
            <consortium name="The Broad Institute Genomics Platform"/>
            <consortium name="The Broad Institute Genome Sequencing Center for Infectious Disease"/>
            <person name="Wu L."/>
            <person name="Ma J."/>
        </authorList>
    </citation>
    <scope>NUCLEOTIDE SEQUENCE [LARGE SCALE GENOMIC DNA]</scope>
    <source>
        <strain evidence="2">KCTC 23723</strain>
    </source>
</reference>
<evidence type="ECO:0008006" key="3">
    <source>
        <dbReference type="Google" id="ProtNLM"/>
    </source>
</evidence>
<name>A0ABQ2WFK0_9ALTE</name>
<accession>A0ABQ2WFK0</accession>
<comment type="caution">
    <text evidence="1">The sequence shown here is derived from an EMBL/GenBank/DDBJ whole genome shotgun (WGS) entry which is preliminary data.</text>
</comment>
<protein>
    <recommendedName>
        <fullName evidence="3">Phage protein</fullName>
    </recommendedName>
</protein>
<proteinExistence type="predicted"/>